<dbReference type="GO" id="GO:0003774">
    <property type="term" value="F:cytoskeletal motor activity"/>
    <property type="evidence" value="ECO:0007669"/>
    <property type="project" value="InterPro"/>
</dbReference>
<feature type="domain" description="Flagellar motor switch protein FliG C-terminal" evidence="10">
    <location>
        <begin position="224"/>
        <end position="330"/>
    </location>
</feature>
<sequence length="334" mass="36961">MALTGKQKAALLLTSLDVATAAELLRGVDPRMVQDLAVELSYLDASGFRNAKQTAEVARQFCQSLENESGFQFKNFLREVLRNTVGEDKAEQVQQEIQDLLQKRDPFMTIRSADQQKLATVLETEHPQAVAVVLSELPPKKGSEVLGRLGDGMRVSAISRMTAIGSVTPEAKASIARMVRKRIEGLGSTQQIGSAVQAPPEESLRKVAIIVRNLDKEVRDGVLEAIEQKDSDAKEKVMNLMVIWDDLPQVGDRSLQQALRGIDERQLALALHESPEEIANKIKSNISERAAAMVNEEASLMSAPKKEDVREARERIVNALRELNRNGELTFLEE</sequence>
<keyword evidence="5" id="KW-1003">Cell membrane</keyword>
<proteinExistence type="inferred from homology"/>
<dbReference type="GO" id="GO:0009425">
    <property type="term" value="C:bacterial-type flagellum basal body"/>
    <property type="evidence" value="ECO:0007669"/>
    <property type="project" value="UniProtKB-SubCell"/>
</dbReference>
<dbReference type="Pfam" id="PF01706">
    <property type="entry name" value="FliG_C"/>
    <property type="match status" value="1"/>
</dbReference>
<accession>A0AAW6TSG1</accession>
<evidence type="ECO:0000256" key="1">
    <source>
        <dbReference type="ARBA" id="ARBA00004117"/>
    </source>
</evidence>
<comment type="caution">
    <text evidence="13">The sequence shown here is derived from an EMBL/GenBank/DDBJ whole genome shotgun (WGS) entry which is preliminary data.</text>
</comment>
<comment type="subcellular location">
    <subcellularLocation>
        <location evidence="1">Bacterial flagellum basal body</location>
    </subcellularLocation>
    <subcellularLocation>
        <location evidence="2">Cell membrane</location>
        <topology evidence="2">Peripheral membrane protein</topology>
        <orientation evidence="2">Cytoplasmic side</orientation>
    </subcellularLocation>
</comment>
<evidence type="ECO:0000256" key="9">
    <source>
        <dbReference type="ARBA" id="ARBA00023143"/>
    </source>
</evidence>
<keyword evidence="9" id="KW-0975">Bacterial flagellum</keyword>
<evidence type="ECO:0000256" key="5">
    <source>
        <dbReference type="ARBA" id="ARBA00022475"/>
    </source>
</evidence>
<keyword evidence="6" id="KW-0145">Chemotaxis</keyword>
<feature type="domain" description="Flagellar motor switch protein FliG middle" evidence="11">
    <location>
        <begin position="116"/>
        <end position="189"/>
    </location>
</feature>
<dbReference type="GO" id="GO:0005886">
    <property type="term" value="C:plasma membrane"/>
    <property type="evidence" value="ECO:0007669"/>
    <property type="project" value="UniProtKB-SubCell"/>
</dbReference>
<dbReference type="EMBL" id="JASCXX010000003">
    <property type="protein sequence ID" value="MDI6448157.1"/>
    <property type="molecule type" value="Genomic_DNA"/>
</dbReference>
<evidence type="ECO:0000259" key="12">
    <source>
        <dbReference type="Pfam" id="PF14842"/>
    </source>
</evidence>
<keyword evidence="14" id="KW-1185">Reference proteome</keyword>
<dbReference type="Gene3D" id="1.10.220.30">
    <property type="match status" value="3"/>
</dbReference>
<evidence type="ECO:0000256" key="4">
    <source>
        <dbReference type="ARBA" id="ARBA00021870"/>
    </source>
</evidence>
<dbReference type="AlphaFoldDB" id="A0AAW6TSG1"/>
<keyword evidence="8" id="KW-0472">Membrane</keyword>
<feature type="domain" description="Flagellar motor switch protein FliG N-terminal" evidence="12">
    <location>
        <begin position="3"/>
        <end position="102"/>
    </location>
</feature>
<evidence type="ECO:0000256" key="3">
    <source>
        <dbReference type="ARBA" id="ARBA00010299"/>
    </source>
</evidence>
<dbReference type="SUPFAM" id="SSF48029">
    <property type="entry name" value="FliG"/>
    <property type="match status" value="2"/>
</dbReference>
<evidence type="ECO:0000259" key="10">
    <source>
        <dbReference type="Pfam" id="PF01706"/>
    </source>
</evidence>
<dbReference type="InterPro" id="IPR023087">
    <property type="entry name" value="Flg_Motor_Flig_C"/>
</dbReference>
<dbReference type="InterPro" id="IPR032779">
    <property type="entry name" value="FliG_M"/>
</dbReference>
<evidence type="ECO:0000256" key="8">
    <source>
        <dbReference type="ARBA" id="ARBA00023136"/>
    </source>
</evidence>
<dbReference type="Pfam" id="PF14841">
    <property type="entry name" value="FliG_M"/>
    <property type="match status" value="1"/>
</dbReference>
<dbReference type="PANTHER" id="PTHR30534:SF0">
    <property type="entry name" value="FLAGELLAR MOTOR SWITCH PROTEIN FLIG"/>
    <property type="match status" value="1"/>
</dbReference>
<dbReference type="RefSeq" id="WP_349243566.1">
    <property type="nucleotide sequence ID" value="NZ_JASCXX010000003.1"/>
</dbReference>
<dbReference type="Proteomes" id="UP001431776">
    <property type="component" value="Unassembled WGS sequence"/>
</dbReference>
<dbReference type="GO" id="GO:0006935">
    <property type="term" value="P:chemotaxis"/>
    <property type="evidence" value="ECO:0007669"/>
    <property type="project" value="UniProtKB-KW"/>
</dbReference>
<reference evidence="13" key="1">
    <citation type="submission" date="2023-05" db="EMBL/GenBank/DDBJ databases">
        <title>Anaerotaeda fermentans gen. nov., sp. nov., a novel anaerobic planctomycete of the new family within the order Sedimentisphaerales isolated from Taman Peninsula, Russia.</title>
        <authorList>
            <person name="Khomyakova M.A."/>
            <person name="Merkel A.Y."/>
            <person name="Slobodkin A.I."/>
        </authorList>
    </citation>
    <scope>NUCLEOTIDE SEQUENCE</scope>
    <source>
        <strain evidence="13">M17dextr</strain>
    </source>
</reference>
<dbReference type="InterPro" id="IPR011002">
    <property type="entry name" value="FliG_a-hlx"/>
</dbReference>
<dbReference type="PANTHER" id="PTHR30534">
    <property type="entry name" value="FLAGELLAR MOTOR SWITCH PROTEIN FLIG"/>
    <property type="match status" value="1"/>
</dbReference>
<dbReference type="GO" id="GO:0071973">
    <property type="term" value="P:bacterial-type flagellum-dependent cell motility"/>
    <property type="evidence" value="ECO:0007669"/>
    <property type="project" value="InterPro"/>
</dbReference>
<protein>
    <recommendedName>
        <fullName evidence="4">Flagellar motor switch protein FliG</fullName>
    </recommendedName>
</protein>
<evidence type="ECO:0000256" key="6">
    <source>
        <dbReference type="ARBA" id="ARBA00022500"/>
    </source>
</evidence>
<evidence type="ECO:0000256" key="7">
    <source>
        <dbReference type="ARBA" id="ARBA00022779"/>
    </source>
</evidence>
<evidence type="ECO:0000313" key="13">
    <source>
        <dbReference type="EMBL" id="MDI6448157.1"/>
    </source>
</evidence>
<keyword evidence="7" id="KW-0283">Flagellar rotation</keyword>
<evidence type="ECO:0000256" key="2">
    <source>
        <dbReference type="ARBA" id="ARBA00004413"/>
    </source>
</evidence>
<comment type="similarity">
    <text evidence="3">Belongs to the FliG family.</text>
</comment>
<gene>
    <name evidence="13" type="ORF">QJ522_03785</name>
</gene>
<name>A0AAW6TSG1_9BACT</name>
<dbReference type="InterPro" id="IPR000090">
    <property type="entry name" value="Flg_Motor_Flig"/>
</dbReference>
<dbReference type="Pfam" id="PF14842">
    <property type="entry name" value="FliG_N"/>
    <property type="match status" value="1"/>
</dbReference>
<evidence type="ECO:0000313" key="14">
    <source>
        <dbReference type="Proteomes" id="UP001431776"/>
    </source>
</evidence>
<dbReference type="PRINTS" id="PR00954">
    <property type="entry name" value="FLGMOTORFLIG"/>
</dbReference>
<organism evidence="13 14">
    <name type="scientific">Anaerobaca lacustris</name>
    <dbReference type="NCBI Taxonomy" id="3044600"/>
    <lineage>
        <taxon>Bacteria</taxon>
        <taxon>Pseudomonadati</taxon>
        <taxon>Planctomycetota</taxon>
        <taxon>Phycisphaerae</taxon>
        <taxon>Sedimentisphaerales</taxon>
        <taxon>Anaerobacaceae</taxon>
        <taxon>Anaerobaca</taxon>
    </lineage>
</organism>
<evidence type="ECO:0000259" key="11">
    <source>
        <dbReference type="Pfam" id="PF14841"/>
    </source>
</evidence>
<dbReference type="InterPro" id="IPR028263">
    <property type="entry name" value="FliG_N"/>
</dbReference>